<feature type="region of interest" description="Disordered" evidence="1">
    <location>
        <begin position="121"/>
        <end position="200"/>
    </location>
</feature>
<feature type="compositionally biased region" description="Basic and acidic residues" evidence="1">
    <location>
        <begin position="137"/>
        <end position="155"/>
    </location>
</feature>
<feature type="compositionally biased region" description="Polar residues" evidence="1">
    <location>
        <begin position="163"/>
        <end position="177"/>
    </location>
</feature>
<dbReference type="Gene3D" id="1.10.10.60">
    <property type="entry name" value="Homeodomain-like"/>
    <property type="match status" value="1"/>
</dbReference>
<gene>
    <name evidence="3" type="ORF">QJS10_CPB17g00123</name>
</gene>
<reference evidence="3" key="1">
    <citation type="journal article" date="2023" name="Nat. Commun.">
        <title>Diploid and tetraploid genomes of Acorus and the evolution of monocots.</title>
        <authorList>
            <person name="Ma L."/>
            <person name="Liu K.W."/>
            <person name="Li Z."/>
            <person name="Hsiao Y.Y."/>
            <person name="Qi Y."/>
            <person name="Fu T."/>
            <person name="Tang G.D."/>
            <person name="Zhang D."/>
            <person name="Sun W.H."/>
            <person name="Liu D.K."/>
            <person name="Li Y."/>
            <person name="Chen G.Z."/>
            <person name="Liu X.D."/>
            <person name="Liao X.Y."/>
            <person name="Jiang Y.T."/>
            <person name="Yu X."/>
            <person name="Hao Y."/>
            <person name="Huang J."/>
            <person name="Zhao X.W."/>
            <person name="Ke S."/>
            <person name="Chen Y.Y."/>
            <person name="Wu W.L."/>
            <person name="Hsu J.L."/>
            <person name="Lin Y.F."/>
            <person name="Huang M.D."/>
            <person name="Li C.Y."/>
            <person name="Huang L."/>
            <person name="Wang Z.W."/>
            <person name="Zhao X."/>
            <person name="Zhong W.Y."/>
            <person name="Peng D.H."/>
            <person name="Ahmad S."/>
            <person name="Lan S."/>
            <person name="Zhang J.S."/>
            <person name="Tsai W.C."/>
            <person name="Van de Peer Y."/>
            <person name="Liu Z.J."/>
        </authorList>
    </citation>
    <scope>NUCLEOTIDE SEQUENCE</scope>
    <source>
        <strain evidence="3">CP</strain>
    </source>
</reference>
<protein>
    <recommendedName>
        <fullName evidence="2">Myb/SANT-like DNA-binding domain-containing protein</fullName>
    </recommendedName>
</protein>
<evidence type="ECO:0000313" key="4">
    <source>
        <dbReference type="Proteomes" id="UP001180020"/>
    </source>
</evidence>
<feature type="domain" description="Myb/SANT-like DNA-binding" evidence="2">
    <location>
        <begin position="23"/>
        <end position="113"/>
    </location>
</feature>
<dbReference type="InterPro" id="IPR044823">
    <property type="entry name" value="ASIL1/2-like"/>
</dbReference>
<dbReference type="EMBL" id="JAUJYO010000017">
    <property type="protein sequence ID" value="KAK1292772.1"/>
    <property type="molecule type" value="Genomic_DNA"/>
</dbReference>
<comment type="caution">
    <text evidence="3">The sequence shown here is derived from an EMBL/GenBank/DDBJ whole genome shotgun (WGS) entry which is preliminary data.</text>
</comment>
<feature type="region of interest" description="Disordered" evidence="1">
    <location>
        <begin position="262"/>
        <end position="292"/>
    </location>
</feature>
<evidence type="ECO:0000259" key="2">
    <source>
        <dbReference type="Pfam" id="PF13837"/>
    </source>
</evidence>
<feature type="region of interest" description="Disordered" evidence="1">
    <location>
        <begin position="1"/>
        <end position="25"/>
    </location>
</feature>
<keyword evidence="4" id="KW-1185">Reference proteome</keyword>
<feature type="compositionally biased region" description="Low complexity" evidence="1">
    <location>
        <begin position="264"/>
        <end position="282"/>
    </location>
</feature>
<dbReference type="InterPro" id="IPR044822">
    <property type="entry name" value="Myb_DNA-bind_4"/>
</dbReference>
<evidence type="ECO:0000313" key="3">
    <source>
        <dbReference type="EMBL" id="KAK1292772.1"/>
    </source>
</evidence>
<dbReference type="AlphaFoldDB" id="A0AAV9CW07"/>
<dbReference type="PANTHER" id="PTHR31307">
    <property type="entry name" value="TRIHELIX TRANSCRIPTION FACTOR ASIL2"/>
    <property type="match status" value="1"/>
</dbReference>
<feature type="compositionally biased region" description="Basic and acidic residues" evidence="1">
    <location>
        <begin position="1"/>
        <end position="10"/>
    </location>
</feature>
<sequence length="292" mass="31643">MDDAPAEKGPSEPPSKIPEKTRRDEWSEGGVLSLLNVYESKWQLRNRAKLKGTDWEDIARQVSDRCCGTKGVKSPNQCKNKIESMKKRYRAESGGGGGGASPGSSWQFYARMDGLLKGVGAKQAKASTSSPNGVPKLELDDSERRVGDGKGKDCDLNELDPNGQAQESNRDGGSNTLDGDASTLREEGRAKQRRSSGSDVAESIRLLAKSILKIEKARMEMHKDSERMRVEAEIQRGELELKKTEIIAKTQLQIVKLLTKRLQGRSSEGGSSSGPDVGPSSSADAEGRNGPL</sequence>
<reference evidence="3" key="2">
    <citation type="submission" date="2023-06" db="EMBL/GenBank/DDBJ databases">
        <authorList>
            <person name="Ma L."/>
            <person name="Liu K.-W."/>
            <person name="Li Z."/>
            <person name="Hsiao Y.-Y."/>
            <person name="Qi Y."/>
            <person name="Fu T."/>
            <person name="Tang G."/>
            <person name="Zhang D."/>
            <person name="Sun W.-H."/>
            <person name="Liu D.-K."/>
            <person name="Li Y."/>
            <person name="Chen G.-Z."/>
            <person name="Liu X.-D."/>
            <person name="Liao X.-Y."/>
            <person name="Jiang Y.-T."/>
            <person name="Yu X."/>
            <person name="Hao Y."/>
            <person name="Huang J."/>
            <person name="Zhao X.-W."/>
            <person name="Ke S."/>
            <person name="Chen Y.-Y."/>
            <person name="Wu W.-L."/>
            <person name="Hsu J.-L."/>
            <person name="Lin Y.-F."/>
            <person name="Huang M.-D."/>
            <person name="Li C.-Y."/>
            <person name="Huang L."/>
            <person name="Wang Z.-W."/>
            <person name="Zhao X."/>
            <person name="Zhong W.-Y."/>
            <person name="Peng D.-H."/>
            <person name="Ahmad S."/>
            <person name="Lan S."/>
            <person name="Zhang J.-S."/>
            <person name="Tsai W.-C."/>
            <person name="Van De Peer Y."/>
            <person name="Liu Z.-J."/>
        </authorList>
    </citation>
    <scope>NUCLEOTIDE SEQUENCE</scope>
    <source>
        <strain evidence="3">CP</strain>
        <tissue evidence="3">Leaves</tissue>
    </source>
</reference>
<name>A0AAV9CW07_ACOCL</name>
<proteinExistence type="predicted"/>
<accession>A0AAV9CW07</accession>
<organism evidence="3 4">
    <name type="scientific">Acorus calamus</name>
    <name type="common">Sweet flag</name>
    <dbReference type="NCBI Taxonomy" id="4465"/>
    <lineage>
        <taxon>Eukaryota</taxon>
        <taxon>Viridiplantae</taxon>
        <taxon>Streptophyta</taxon>
        <taxon>Embryophyta</taxon>
        <taxon>Tracheophyta</taxon>
        <taxon>Spermatophyta</taxon>
        <taxon>Magnoliopsida</taxon>
        <taxon>Liliopsida</taxon>
        <taxon>Acoraceae</taxon>
        <taxon>Acorus</taxon>
    </lineage>
</organism>
<dbReference type="PANTHER" id="PTHR31307:SF45">
    <property type="entry name" value="OS09G0558200 PROTEIN"/>
    <property type="match status" value="1"/>
</dbReference>
<dbReference type="Pfam" id="PF13837">
    <property type="entry name" value="Myb_DNA-bind_4"/>
    <property type="match status" value="1"/>
</dbReference>
<evidence type="ECO:0000256" key="1">
    <source>
        <dbReference type="SAM" id="MobiDB-lite"/>
    </source>
</evidence>
<dbReference type="Proteomes" id="UP001180020">
    <property type="component" value="Unassembled WGS sequence"/>
</dbReference>